<name>A0A5C8HRW2_9MICO</name>
<protein>
    <recommendedName>
        <fullName evidence="3">DUF559 domain-containing protein</fullName>
    </recommendedName>
</protein>
<proteinExistence type="predicted"/>
<keyword evidence="2" id="KW-1185">Reference proteome</keyword>
<evidence type="ECO:0008006" key="3">
    <source>
        <dbReference type="Google" id="ProtNLM"/>
    </source>
</evidence>
<dbReference type="RefSeq" id="WP_147824552.1">
    <property type="nucleotide sequence ID" value="NZ_BAAARG010000001.1"/>
</dbReference>
<accession>A0A5C8HRW2</accession>
<reference evidence="1 2" key="1">
    <citation type="submission" date="2019-08" db="EMBL/GenBank/DDBJ databases">
        <authorList>
            <person name="Dong K."/>
        </authorList>
    </citation>
    <scope>NUCLEOTIDE SEQUENCE [LARGE SCALE GENOMIC DNA]</scope>
    <source>
        <strain evidence="1 2">M4-8</strain>
    </source>
</reference>
<evidence type="ECO:0000313" key="2">
    <source>
        <dbReference type="Proteomes" id="UP000321196"/>
    </source>
</evidence>
<evidence type="ECO:0000313" key="1">
    <source>
        <dbReference type="EMBL" id="TXK05741.1"/>
    </source>
</evidence>
<gene>
    <name evidence="1" type="ORF">FVP60_01770</name>
</gene>
<dbReference type="Proteomes" id="UP000321196">
    <property type="component" value="Unassembled WGS sequence"/>
</dbReference>
<dbReference type="EMBL" id="VRSW01000001">
    <property type="protein sequence ID" value="TXK05741.1"/>
    <property type="molecule type" value="Genomic_DNA"/>
</dbReference>
<dbReference type="OrthoDB" id="2594539at2"/>
<organism evidence="1 2">
    <name type="scientific">Microbacterium mitrae</name>
    <dbReference type="NCBI Taxonomy" id="664640"/>
    <lineage>
        <taxon>Bacteria</taxon>
        <taxon>Bacillati</taxon>
        <taxon>Actinomycetota</taxon>
        <taxon>Actinomycetes</taxon>
        <taxon>Micrococcales</taxon>
        <taxon>Microbacteriaceae</taxon>
        <taxon>Microbacterium</taxon>
    </lineage>
</organism>
<dbReference type="AlphaFoldDB" id="A0A5C8HRW2"/>
<sequence>MDIEVALHRWGGAARTWQLHRSGVSDGDIADAVLSGRVIRARKGVYIENRRDPVGIAATHGGALTCVSVLATLGIWLLDSQPEPHVQLGRKGRKHKHPRCRCVEHYSAERTRFGRQSCADALIAAMQCLTTEMLFVAFESAWHLGLISADDRRRIITEAPQRLARWLRRTRGDAGSGLESLFRFRLLREGITLECQVHIRGVGRVDFRHGQVLFEIDGREHHDGDEAFHRDRVRDGAATRAGYRTERFDFAMIVHNWPQTLAVVKAAIASSDWRI</sequence>
<comment type="caution">
    <text evidence="1">The sequence shown here is derived from an EMBL/GenBank/DDBJ whole genome shotgun (WGS) entry which is preliminary data.</text>
</comment>